<gene>
    <name evidence="2" type="ORF">METZ01_LOCUS120954</name>
</gene>
<feature type="domain" description="Co-chaperone DjlA N-terminal" evidence="1">
    <location>
        <begin position="28"/>
        <end position="144"/>
    </location>
</feature>
<dbReference type="AlphaFoldDB" id="A0A381XTW0"/>
<protein>
    <recommendedName>
        <fullName evidence="1">Co-chaperone DjlA N-terminal domain-containing protein</fullName>
    </recommendedName>
</protein>
<evidence type="ECO:0000313" key="2">
    <source>
        <dbReference type="EMBL" id="SVA68100.1"/>
    </source>
</evidence>
<dbReference type="InterPro" id="IPR007791">
    <property type="entry name" value="DjlA_N"/>
</dbReference>
<name>A0A381XTW0_9ZZZZ</name>
<dbReference type="SUPFAM" id="SSF158682">
    <property type="entry name" value="TerB-like"/>
    <property type="match status" value="1"/>
</dbReference>
<organism evidence="2">
    <name type="scientific">marine metagenome</name>
    <dbReference type="NCBI Taxonomy" id="408172"/>
    <lineage>
        <taxon>unclassified sequences</taxon>
        <taxon>metagenomes</taxon>
        <taxon>ecological metagenomes</taxon>
    </lineage>
</organism>
<dbReference type="CDD" id="cd07313">
    <property type="entry name" value="terB_like_2"/>
    <property type="match status" value="1"/>
</dbReference>
<sequence>MIKNLKSYLDNFFQESPDENIPHKNKIELATAVLMIEISLADENTGDEEYKTIKKILLEKFDLDETKINTLISLAEDEVDHTVSLHEFAETINNELSAIEKTNIIENLWRVAYADAYIHKYEEYYIRKIADLLHVSHSDYIKTKLKTEK</sequence>
<evidence type="ECO:0000259" key="1">
    <source>
        <dbReference type="Pfam" id="PF05099"/>
    </source>
</evidence>
<reference evidence="2" key="1">
    <citation type="submission" date="2018-05" db="EMBL/GenBank/DDBJ databases">
        <authorList>
            <person name="Lanie J.A."/>
            <person name="Ng W.-L."/>
            <person name="Kazmierczak K.M."/>
            <person name="Andrzejewski T.M."/>
            <person name="Davidsen T.M."/>
            <person name="Wayne K.J."/>
            <person name="Tettelin H."/>
            <person name="Glass J.I."/>
            <person name="Rusch D."/>
            <person name="Podicherti R."/>
            <person name="Tsui H.-C.T."/>
            <person name="Winkler M.E."/>
        </authorList>
    </citation>
    <scope>NUCLEOTIDE SEQUENCE</scope>
</reference>
<accession>A0A381XTW0</accession>
<proteinExistence type="predicted"/>
<dbReference type="InterPro" id="IPR029024">
    <property type="entry name" value="TerB-like"/>
</dbReference>
<dbReference type="Gene3D" id="1.10.3680.10">
    <property type="entry name" value="TerB-like"/>
    <property type="match status" value="1"/>
</dbReference>
<dbReference type="EMBL" id="UINC01016340">
    <property type="protein sequence ID" value="SVA68100.1"/>
    <property type="molecule type" value="Genomic_DNA"/>
</dbReference>
<dbReference type="Pfam" id="PF05099">
    <property type="entry name" value="TerB"/>
    <property type="match status" value="1"/>
</dbReference>